<evidence type="ECO:0000256" key="1">
    <source>
        <dbReference type="ARBA" id="ARBA00004202"/>
    </source>
</evidence>
<keyword evidence="7" id="KW-0067">ATP-binding</keyword>
<proteinExistence type="inferred from homology"/>
<dbReference type="OrthoDB" id="18368at2157"/>
<evidence type="ECO:0000259" key="16">
    <source>
        <dbReference type="PROSITE" id="PS50893"/>
    </source>
</evidence>
<dbReference type="InterPro" id="IPR015853">
    <property type="entry name" value="ABC_transpr_FbpC"/>
</dbReference>
<evidence type="ECO:0000256" key="12">
    <source>
        <dbReference type="ARBA" id="ARBA00038781"/>
    </source>
</evidence>
<evidence type="ECO:0000256" key="14">
    <source>
        <dbReference type="ARBA" id="ARBA00041133"/>
    </source>
</evidence>
<dbReference type="InterPro" id="IPR027417">
    <property type="entry name" value="P-loop_NTPase"/>
</dbReference>
<keyword evidence="4" id="KW-0410">Iron transport</keyword>
<evidence type="ECO:0000256" key="7">
    <source>
        <dbReference type="ARBA" id="ARBA00022840"/>
    </source>
</evidence>
<dbReference type="GeneID" id="97547041"/>
<dbReference type="EMBL" id="QGMY01000008">
    <property type="protein sequence ID" value="PWR71333.1"/>
    <property type="molecule type" value="Genomic_DNA"/>
</dbReference>
<accession>A0A2V2N7T0</accession>
<dbReference type="EC" id="7.3.2.6" evidence="13"/>
<dbReference type="PROSITE" id="PS00211">
    <property type="entry name" value="ABC_TRANSPORTER_1"/>
    <property type="match status" value="1"/>
</dbReference>
<dbReference type="GO" id="GO:0016887">
    <property type="term" value="F:ATP hydrolysis activity"/>
    <property type="evidence" value="ECO:0007669"/>
    <property type="project" value="InterPro"/>
</dbReference>
<evidence type="ECO:0000256" key="8">
    <source>
        <dbReference type="ARBA" id="ARBA00023004"/>
    </source>
</evidence>
<evidence type="ECO:0000256" key="4">
    <source>
        <dbReference type="ARBA" id="ARBA00022496"/>
    </source>
</evidence>
<evidence type="ECO:0000256" key="11">
    <source>
        <dbReference type="ARBA" id="ARBA00038307"/>
    </source>
</evidence>
<dbReference type="GO" id="GO:0005524">
    <property type="term" value="F:ATP binding"/>
    <property type="evidence" value="ECO:0007669"/>
    <property type="project" value="UniProtKB-KW"/>
</dbReference>
<dbReference type="InterPro" id="IPR003593">
    <property type="entry name" value="AAA+_ATPase"/>
</dbReference>
<keyword evidence="8" id="KW-0408">Iron</keyword>
<dbReference type="InterPro" id="IPR050093">
    <property type="entry name" value="ABC_SmlMolc_Importer"/>
</dbReference>
<feature type="domain" description="ABC transporter" evidence="16">
    <location>
        <begin position="1"/>
        <end position="235"/>
    </location>
</feature>
<keyword evidence="9" id="KW-0406">Ion transport</keyword>
<evidence type="ECO:0000313" key="18">
    <source>
        <dbReference type="Proteomes" id="UP000245657"/>
    </source>
</evidence>
<protein>
    <recommendedName>
        <fullName evidence="14">Molybdate/tungstate import ATP-binding protein WtpC</fullName>
        <ecNumber evidence="13">7.3.2.6</ecNumber>
    </recommendedName>
</protein>
<keyword evidence="6" id="KW-0547">Nucleotide-binding</keyword>
<comment type="caution">
    <text evidence="17">The sequence shown here is derived from an EMBL/GenBank/DDBJ whole genome shotgun (WGS) entry which is preliminary data.</text>
</comment>
<dbReference type="Gene3D" id="3.40.50.300">
    <property type="entry name" value="P-loop containing nucleotide triphosphate hydrolases"/>
    <property type="match status" value="1"/>
</dbReference>
<name>A0A2V2N7T0_9EURY</name>
<keyword evidence="18" id="KW-1185">Reference proteome</keyword>
<evidence type="ECO:0000256" key="2">
    <source>
        <dbReference type="ARBA" id="ARBA00022448"/>
    </source>
</evidence>
<dbReference type="AlphaFoldDB" id="A0A2V2N7T0"/>
<organism evidence="17 18">
    <name type="scientific">Methanospirillum lacunae</name>
    <dbReference type="NCBI Taxonomy" id="668570"/>
    <lineage>
        <taxon>Archaea</taxon>
        <taxon>Methanobacteriati</taxon>
        <taxon>Methanobacteriota</taxon>
        <taxon>Stenosarchaea group</taxon>
        <taxon>Methanomicrobia</taxon>
        <taxon>Methanomicrobiales</taxon>
        <taxon>Methanospirillaceae</taxon>
        <taxon>Methanospirillum</taxon>
    </lineage>
</organism>
<gene>
    <name evidence="17" type="ORF">DK846_10735</name>
</gene>
<dbReference type="GO" id="GO:1901238">
    <property type="term" value="F:ABC-type tungstate transporter activity"/>
    <property type="evidence" value="ECO:0007669"/>
    <property type="project" value="UniProtKB-EC"/>
</dbReference>
<dbReference type="Proteomes" id="UP000245657">
    <property type="component" value="Unassembled WGS sequence"/>
</dbReference>
<dbReference type="GO" id="GO:0015408">
    <property type="term" value="F:ABC-type ferric iron transporter activity"/>
    <property type="evidence" value="ECO:0007669"/>
    <property type="project" value="InterPro"/>
</dbReference>
<dbReference type="PROSITE" id="PS50893">
    <property type="entry name" value="ABC_TRANSPORTER_2"/>
    <property type="match status" value="1"/>
</dbReference>
<keyword evidence="5" id="KW-0500">Molybdenum</keyword>
<comment type="subcellular location">
    <subcellularLocation>
        <location evidence="1">Cell membrane</location>
        <topology evidence="1">Peripheral membrane protein</topology>
    </subcellularLocation>
</comment>
<dbReference type="Pfam" id="PF00005">
    <property type="entry name" value="ABC_tran"/>
    <property type="match status" value="1"/>
</dbReference>
<evidence type="ECO:0000256" key="6">
    <source>
        <dbReference type="ARBA" id="ARBA00022741"/>
    </source>
</evidence>
<evidence type="ECO:0000256" key="3">
    <source>
        <dbReference type="ARBA" id="ARBA00022475"/>
    </source>
</evidence>
<dbReference type="RefSeq" id="WP_109968951.1">
    <property type="nucleotide sequence ID" value="NZ_CP176093.1"/>
</dbReference>
<dbReference type="InterPro" id="IPR017871">
    <property type="entry name" value="ABC_transporter-like_CS"/>
</dbReference>
<dbReference type="GO" id="GO:0005886">
    <property type="term" value="C:plasma membrane"/>
    <property type="evidence" value="ECO:0007669"/>
    <property type="project" value="UniProtKB-SubCell"/>
</dbReference>
<dbReference type="SMART" id="SM00382">
    <property type="entry name" value="AAA"/>
    <property type="match status" value="1"/>
</dbReference>
<dbReference type="PANTHER" id="PTHR42781:SF4">
    <property type="entry name" value="SPERMIDINE_PUTRESCINE IMPORT ATP-BINDING PROTEIN POTA"/>
    <property type="match status" value="1"/>
</dbReference>
<evidence type="ECO:0000313" key="17">
    <source>
        <dbReference type="EMBL" id="PWR71333.1"/>
    </source>
</evidence>
<evidence type="ECO:0000256" key="13">
    <source>
        <dbReference type="ARBA" id="ARBA00039025"/>
    </source>
</evidence>
<dbReference type="InterPro" id="IPR003439">
    <property type="entry name" value="ABC_transporter-like_ATP-bd"/>
</dbReference>
<dbReference type="SUPFAM" id="SSF52540">
    <property type="entry name" value="P-loop containing nucleoside triphosphate hydrolases"/>
    <property type="match status" value="1"/>
</dbReference>
<dbReference type="CDD" id="cd03259">
    <property type="entry name" value="ABC_Carb_Solutes_like"/>
    <property type="match status" value="1"/>
</dbReference>
<evidence type="ECO:0000256" key="5">
    <source>
        <dbReference type="ARBA" id="ARBA00022505"/>
    </source>
</evidence>
<evidence type="ECO:0000256" key="10">
    <source>
        <dbReference type="ARBA" id="ARBA00023136"/>
    </source>
</evidence>
<dbReference type="PANTHER" id="PTHR42781">
    <property type="entry name" value="SPERMIDINE/PUTRESCINE IMPORT ATP-BINDING PROTEIN POTA"/>
    <property type="match status" value="1"/>
</dbReference>
<evidence type="ECO:0000256" key="15">
    <source>
        <dbReference type="ARBA" id="ARBA00047936"/>
    </source>
</evidence>
<keyword evidence="2" id="KW-0813">Transport</keyword>
<comment type="similarity">
    <text evidence="11">Belongs to the ABC transporter superfamily. Sulfate/tungstate importer (TC 3.A.1.6) family.</text>
</comment>
<keyword evidence="3" id="KW-1003">Cell membrane</keyword>
<sequence length="250" mass="27963">MLTANLEKQLRDFKLNIDLTVNPGEVLILLGTNGSGKSTVLNLLSGLLEPDDGEIVLNGHVVFNAKQKIFSPPEERNIGYVFQNYALFPHMSVFDNIAYGLKMRKIPKEQIVSQIQRTLEDLEIAHVRNERVTNLSGGQRQRVALARALIVQPHLLLLDEPLTALDPMAREKIRLELREQLVTSSHPAIMVTHSIKDAQIIGDRVIILEKGTVIWKGKPDELESGTSAPNLSHLKCECFEYRDFGGIAID</sequence>
<comment type="catalytic activity">
    <reaction evidence="15">
        <text>tungstate(in) + ATP + H2O = tungstate(out) + ADP + phosphate + H(+)</text>
        <dbReference type="Rhea" id="RHEA:35027"/>
        <dbReference type="ChEBI" id="CHEBI:15377"/>
        <dbReference type="ChEBI" id="CHEBI:15378"/>
        <dbReference type="ChEBI" id="CHEBI:30616"/>
        <dbReference type="ChEBI" id="CHEBI:43474"/>
        <dbReference type="ChEBI" id="CHEBI:46502"/>
        <dbReference type="ChEBI" id="CHEBI:456216"/>
        <dbReference type="EC" id="7.3.2.6"/>
    </reaction>
</comment>
<keyword evidence="10" id="KW-0472">Membrane</keyword>
<reference evidence="17 18" key="1">
    <citation type="submission" date="2018-05" db="EMBL/GenBank/DDBJ databases">
        <title>Draft genome of Methanospirillum lacunae Ki8-1.</title>
        <authorList>
            <person name="Dueholm M.S."/>
            <person name="Nielsen P.H."/>
            <person name="Bakmann L.F."/>
            <person name="Otzen D.E."/>
        </authorList>
    </citation>
    <scope>NUCLEOTIDE SEQUENCE [LARGE SCALE GENOMIC DNA]</scope>
    <source>
        <strain evidence="17 18">Ki8-1</strain>
    </source>
</reference>
<comment type="subunit">
    <text evidence="12">The complex is composed of two ATP-binding proteins (WtpC), two transmembrane proteins (WtpB) and a solute-binding protein (WtpA).</text>
</comment>
<evidence type="ECO:0000256" key="9">
    <source>
        <dbReference type="ARBA" id="ARBA00023065"/>
    </source>
</evidence>